<dbReference type="InterPro" id="IPR016181">
    <property type="entry name" value="Acyl_CoA_acyltransferase"/>
</dbReference>
<reference evidence="3" key="1">
    <citation type="submission" date="2016-09" db="EMBL/GenBank/DDBJ databases">
        <authorList>
            <person name="Koehorst J."/>
        </authorList>
    </citation>
    <scope>NUCLEOTIDE SEQUENCE [LARGE SCALE GENOMIC DNA]</scope>
</reference>
<feature type="domain" description="N-acetyltransferase" evidence="1">
    <location>
        <begin position="8"/>
        <end position="172"/>
    </location>
</feature>
<dbReference type="EMBL" id="LT629973">
    <property type="protein sequence ID" value="SEH82002.1"/>
    <property type="molecule type" value="Genomic_DNA"/>
</dbReference>
<dbReference type="STRING" id="1679444.PYTT_0983"/>
<protein>
    <submittedName>
        <fullName evidence="2">Acyl-coa n-acyltransferase</fullName>
    </submittedName>
</protein>
<dbReference type="GO" id="GO:0016747">
    <property type="term" value="F:acyltransferase activity, transferring groups other than amino-acyl groups"/>
    <property type="evidence" value="ECO:0007669"/>
    <property type="project" value="InterPro"/>
</dbReference>
<keyword evidence="3" id="KW-1185">Reference proteome</keyword>
<dbReference type="RefSeq" id="WP_067773051.1">
    <property type="nucleotide sequence ID" value="NZ_LIGX01000007.1"/>
</dbReference>
<keyword evidence="2" id="KW-0808">Transferase</keyword>
<dbReference type="PANTHER" id="PTHR43328:SF1">
    <property type="entry name" value="N-ACETYLTRANSFERASE DOMAIN-CONTAINING PROTEIN"/>
    <property type="match status" value="1"/>
</dbReference>
<evidence type="ECO:0000259" key="1">
    <source>
        <dbReference type="PROSITE" id="PS51186"/>
    </source>
</evidence>
<dbReference type="AlphaFoldDB" id="A0A1C7PDZ4"/>
<name>A0A1C7PDZ4_9BACT</name>
<dbReference type="PROSITE" id="PS51186">
    <property type="entry name" value="GNAT"/>
    <property type="match status" value="1"/>
</dbReference>
<accession>A0A1C7PDZ4</accession>
<evidence type="ECO:0000313" key="3">
    <source>
        <dbReference type="Proteomes" id="UP000176204"/>
    </source>
</evidence>
<dbReference type="PANTHER" id="PTHR43328">
    <property type="entry name" value="ACETYLTRANSFERASE-RELATED"/>
    <property type="match status" value="1"/>
</dbReference>
<dbReference type="OrthoDB" id="9785602at2"/>
<organism evidence="2 3">
    <name type="scientific">Akkermansia glycaniphila</name>
    <dbReference type="NCBI Taxonomy" id="1679444"/>
    <lineage>
        <taxon>Bacteria</taxon>
        <taxon>Pseudomonadati</taxon>
        <taxon>Verrucomicrobiota</taxon>
        <taxon>Verrucomicrobiia</taxon>
        <taxon>Verrucomicrobiales</taxon>
        <taxon>Akkermansiaceae</taxon>
        <taxon>Akkermansia</taxon>
    </lineage>
</organism>
<dbReference type="InterPro" id="IPR000182">
    <property type="entry name" value="GNAT_dom"/>
</dbReference>
<dbReference type="Pfam" id="PF13302">
    <property type="entry name" value="Acetyltransf_3"/>
    <property type="match status" value="1"/>
</dbReference>
<gene>
    <name evidence="2" type="ORF">PYTT_0983</name>
</gene>
<keyword evidence="2" id="KW-0012">Acyltransferase</keyword>
<sequence length="174" mass="20098">MQITTDRFTLRPWRAEDAPSLARHADNIRIWRNVRDCFPHPYTEEDARAYIGYTLSEPEIENLAIVIDGQAVGGVGIDFLTDIQRYNAELGYWLGEPYWGQGLMSEIIAATCAHLFRATRINRIFAPVFDYNRASMRVLEKNGFIRCGIMHRAAVKDGQTFDLHYFELLKQPTR</sequence>
<evidence type="ECO:0000313" key="2">
    <source>
        <dbReference type="EMBL" id="SEH82002.1"/>
    </source>
</evidence>
<dbReference type="SUPFAM" id="SSF55729">
    <property type="entry name" value="Acyl-CoA N-acyltransferases (Nat)"/>
    <property type="match status" value="1"/>
</dbReference>
<proteinExistence type="predicted"/>
<dbReference type="Proteomes" id="UP000176204">
    <property type="component" value="Chromosome I"/>
</dbReference>
<dbReference type="Gene3D" id="3.40.630.30">
    <property type="match status" value="1"/>
</dbReference>
<dbReference type="KEGG" id="agl:PYTT_0983"/>